<comment type="cofactor">
    <cofactor evidence="4">
        <name>Mg(2+)</name>
        <dbReference type="ChEBI" id="CHEBI:18420"/>
    </cofactor>
</comment>
<keyword evidence="7" id="KW-1185">Reference proteome</keyword>
<dbReference type="EC" id="2.7.1.73" evidence="4"/>
<feature type="binding site" evidence="4">
    <location>
        <position position="408"/>
    </location>
    <ligand>
        <name>ATP</name>
        <dbReference type="ChEBI" id="CHEBI:30616"/>
    </ligand>
</feature>
<reference evidence="6 7" key="1">
    <citation type="journal article" date="2012" name="J. Bacteriol.">
        <title>Genome Sequence of Pectin-Degrading Alishewanella aestuarii Strain B11T, Isolated from Tidal Flat Sediment.</title>
        <authorList>
            <person name="Jung J."/>
            <person name="Choi S."/>
            <person name="Chun J."/>
            <person name="Park W."/>
        </authorList>
    </citation>
    <scope>NUCLEOTIDE SEQUENCE [LARGE SCALE GENOMIC DNA]</scope>
    <source>
        <strain evidence="6 7">B11</strain>
    </source>
</reference>
<dbReference type="PANTHER" id="PTHR43320:SF3">
    <property type="entry name" value="CARBOHYDRATE KINASE PFKB DOMAIN-CONTAINING PROTEIN"/>
    <property type="match status" value="1"/>
</dbReference>
<evidence type="ECO:0000313" key="6">
    <source>
        <dbReference type="EMBL" id="EJI86494.1"/>
    </source>
</evidence>
<feature type="domain" description="Carbohydrate kinase PfkB" evidence="5">
    <location>
        <begin position="142"/>
        <end position="302"/>
    </location>
</feature>
<gene>
    <name evidence="4" type="primary">gsk</name>
    <name evidence="6" type="ORF">AEST_08100</name>
</gene>
<dbReference type="GO" id="GO:0006166">
    <property type="term" value="P:purine ribonucleoside salvage"/>
    <property type="evidence" value="ECO:0007669"/>
    <property type="project" value="UniProtKB-KW"/>
</dbReference>
<evidence type="ECO:0000256" key="1">
    <source>
        <dbReference type="ARBA" id="ARBA00010688"/>
    </source>
</evidence>
<evidence type="ECO:0000256" key="2">
    <source>
        <dbReference type="ARBA" id="ARBA00022679"/>
    </source>
</evidence>
<dbReference type="GO" id="GO:0008906">
    <property type="term" value="F:inosine kinase activity"/>
    <property type="evidence" value="ECO:0007669"/>
    <property type="project" value="UniProtKB-UniRule"/>
</dbReference>
<sequence>MFVTERQLMKFPGLRKIKHYFPVSQPKPQLPSLDVRPALDTYIVGLDQTIVDVVASVTDEFLAKYEIPKGLSNLVEHDKANRIYHELVVNNAISDHFAGGTIGNTIHNYSVLADDKSVLLGVMSANIALGSPAYHYVCHTSSKVDMNHLQGVAGDIGRGITMITPDGERTFVIDPSDMDQLAPDYIPTPIIAGAAAFVVSAYPLRATGQPIQQAMLKALADAKAHQVPVLMSLGTRHLVEENRAQILQTIHDYVNVLAMNEQEAEALTGFRDPLLAAEAALEITDMVLITAGAEGLYLCGYTDERTKRESSNPIKSASLADFNRFEFSRPMLRRHCQQPLKVYSHIDPYLGGPERIKNTNGAGDGALSAILHDMAANSYHKQVQPLSSKHELPYLAYSSFAQLCKYANRVSYEILVQNAPRLSKGLPEREDSLEEAYWER</sequence>
<dbReference type="Pfam" id="PF00294">
    <property type="entry name" value="PfkB"/>
    <property type="match status" value="1"/>
</dbReference>
<evidence type="ECO:0000256" key="4">
    <source>
        <dbReference type="HAMAP-Rule" id="MF_02246"/>
    </source>
</evidence>
<comment type="pathway">
    <text evidence="4">Purine metabolism; IMP biosynthesis via salvage pathway; IMP from inosine: step 1/1.</text>
</comment>
<keyword evidence="3 4" id="KW-0418">Kinase</keyword>
<dbReference type="EMBL" id="ALAB01000005">
    <property type="protein sequence ID" value="EJI86494.1"/>
    <property type="molecule type" value="Genomic_DNA"/>
</dbReference>
<keyword evidence="4" id="KW-0460">Magnesium</keyword>
<accession>J2II85</accession>
<dbReference type="GO" id="GO:0005524">
    <property type="term" value="F:ATP binding"/>
    <property type="evidence" value="ECO:0007669"/>
    <property type="project" value="UniProtKB-UniRule"/>
</dbReference>
<dbReference type="AlphaFoldDB" id="J2II85"/>
<keyword evidence="4" id="KW-0067">ATP-binding</keyword>
<dbReference type="HAMAP" id="MF_02246">
    <property type="entry name" value="Gua_Ino_kinase"/>
    <property type="match status" value="1"/>
</dbReference>
<protein>
    <recommendedName>
        <fullName evidence="4">Guanosine-inosine kinase</fullName>
        <ecNumber evidence="4">2.7.1.73</ecNumber>
    </recommendedName>
</protein>
<dbReference type="UniPathway" id="UPA00909"/>
<feature type="binding site" evidence="4">
    <location>
        <begin position="100"/>
        <end position="104"/>
    </location>
    <ligand>
        <name>GMP</name>
        <dbReference type="ChEBI" id="CHEBI:58115"/>
    </ligand>
</feature>
<dbReference type="Gene3D" id="3.40.1190.20">
    <property type="match status" value="1"/>
</dbReference>
<dbReference type="InterPro" id="IPR046405">
    <property type="entry name" value="IngK"/>
</dbReference>
<comment type="caution">
    <text evidence="6">The sequence shown here is derived from an EMBL/GenBank/DDBJ whole genome shotgun (WGS) entry which is preliminary data.</text>
</comment>
<dbReference type="InterPro" id="IPR011611">
    <property type="entry name" value="PfkB_dom"/>
</dbReference>
<dbReference type="InterPro" id="IPR052700">
    <property type="entry name" value="Carb_kinase_PfkB-like"/>
</dbReference>
<keyword evidence="4" id="KW-0660">Purine salvage</keyword>
<dbReference type="PATRIC" id="fig|1197174.4.peg.795"/>
<name>J2II85_9ALTE</name>
<feature type="binding site" evidence="4">
    <location>
        <position position="363"/>
    </location>
    <ligand>
        <name>ATP</name>
        <dbReference type="ChEBI" id="CHEBI:30616"/>
    </ligand>
</feature>
<keyword evidence="4" id="KW-0547">Nucleotide-binding</keyword>
<evidence type="ECO:0000313" key="7">
    <source>
        <dbReference type="Proteomes" id="UP000012043"/>
    </source>
</evidence>
<evidence type="ECO:0000259" key="5">
    <source>
        <dbReference type="Pfam" id="PF00294"/>
    </source>
</evidence>
<dbReference type="NCBIfam" id="NF011655">
    <property type="entry name" value="PRK15074.1"/>
    <property type="match status" value="1"/>
</dbReference>
<comment type="catalytic activity">
    <reaction evidence="4">
        <text>guanosine + ATP = GMP + ADP + H(+)</text>
        <dbReference type="Rhea" id="RHEA:27710"/>
        <dbReference type="ChEBI" id="CHEBI:15378"/>
        <dbReference type="ChEBI" id="CHEBI:16750"/>
        <dbReference type="ChEBI" id="CHEBI:30616"/>
        <dbReference type="ChEBI" id="CHEBI:58115"/>
        <dbReference type="ChEBI" id="CHEBI:456216"/>
        <dbReference type="EC" id="2.7.1.73"/>
    </reaction>
</comment>
<dbReference type="SUPFAM" id="SSF53613">
    <property type="entry name" value="Ribokinase-like"/>
    <property type="match status" value="1"/>
</dbReference>
<dbReference type="GO" id="GO:0032263">
    <property type="term" value="P:GMP salvage"/>
    <property type="evidence" value="ECO:0007669"/>
    <property type="project" value="UniProtKB-UniRule"/>
</dbReference>
<evidence type="ECO:0000256" key="3">
    <source>
        <dbReference type="ARBA" id="ARBA00022777"/>
    </source>
</evidence>
<dbReference type="Proteomes" id="UP000012043">
    <property type="component" value="Unassembled WGS sequence"/>
</dbReference>
<dbReference type="UniPathway" id="UPA00591">
    <property type="reaction ID" value="UER00647"/>
</dbReference>
<dbReference type="GO" id="GO:0106366">
    <property type="term" value="F:guanosine kinase activity"/>
    <property type="evidence" value="ECO:0007669"/>
    <property type="project" value="InterPro"/>
</dbReference>
<comment type="pathway">
    <text evidence="4">Purine metabolism; GMP biosynthesis via salvage pathway.</text>
</comment>
<feature type="binding site" evidence="4">
    <location>
        <begin position="290"/>
        <end position="295"/>
    </location>
    <ligand>
        <name>ATP</name>
        <dbReference type="ChEBI" id="CHEBI:30616"/>
    </ligand>
</feature>
<dbReference type="GO" id="GO:0032264">
    <property type="term" value="P:IMP salvage"/>
    <property type="evidence" value="ECO:0007669"/>
    <property type="project" value="UniProtKB-UniRule"/>
</dbReference>
<proteinExistence type="inferred from homology"/>
<keyword evidence="2 4" id="KW-0808">Transferase</keyword>
<comment type="similarity">
    <text evidence="1 4">Belongs to the carbohydrate kinase PfkB family.</text>
</comment>
<feature type="binding site" evidence="4">
    <location>
        <position position="205"/>
    </location>
    <ligand>
        <name>GMP</name>
        <dbReference type="ChEBI" id="CHEBI:58115"/>
    </ligand>
</feature>
<feature type="binding site" evidence="4">
    <location>
        <begin position="47"/>
        <end position="52"/>
    </location>
    <ligand>
        <name>GMP</name>
        <dbReference type="ChEBI" id="CHEBI:58115"/>
    </ligand>
</feature>
<organism evidence="6 7">
    <name type="scientific">Alishewanella aestuarii B11</name>
    <dbReference type="NCBI Taxonomy" id="1197174"/>
    <lineage>
        <taxon>Bacteria</taxon>
        <taxon>Pseudomonadati</taxon>
        <taxon>Pseudomonadota</taxon>
        <taxon>Gammaproteobacteria</taxon>
        <taxon>Alteromonadales</taxon>
        <taxon>Alteromonadaceae</taxon>
        <taxon>Alishewanella</taxon>
    </lineage>
</organism>
<comment type="catalytic activity">
    <reaction evidence="4">
        <text>inosine + ATP = IMP + ADP + H(+)</text>
        <dbReference type="Rhea" id="RHEA:21140"/>
        <dbReference type="ChEBI" id="CHEBI:15378"/>
        <dbReference type="ChEBI" id="CHEBI:17596"/>
        <dbReference type="ChEBI" id="CHEBI:30616"/>
        <dbReference type="ChEBI" id="CHEBI:58053"/>
        <dbReference type="ChEBI" id="CHEBI:456216"/>
        <dbReference type="EC" id="2.7.1.73"/>
    </reaction>
</comment>
<dbReference type="InterPro" id="IPR029056">
    <property type="entry name" value="Ribokinase-like"/>
</dbReference>
<dbReference type="PANTHER" id="PTHR43320">
    <property type="entry name" value="SUGAR KINASE"/>
    <property type="match status" value="1"/>
</dbReference>
<comment type="function">
    <text evidence="4">Catalyzes the phosphorylation of guanosine and inosine to GMP and IMP, respectively.</text>
</comment>